<dbReference type="Pfam" id="PF05721">
    <property type="entry name" value="PhyH"/>
    <property type="match status" value="1"/>
</dbReference>
<dbReference type="EMBL" id="VIFY01000177">
    <property type="protein sequence ID" value="TQB69017.1"/>
    <property type="molecule type" value="Genomic_DNA"/>
</dbReference>
<evidence type="ECO:0000313" key="2">
    <source>
        <dbReference type="Proteomes" id="UP000319663"/>
    </source>
</evidence>
<dbReference type="InterPro" id="IPR051961">
    <property type="entry name" value="Fungal_Metabolite_Diox"/>
</dbReference>
<protein>
    <recommendedName>
        <fullName evidence="3">Phytanoyl-CoA dioxygenase</fullName>
    </recommendedName>
</protein>
<dbReference type="SUPFAM" id="SSF51197">
    <property type="entry name" value="Clavaminate synthase-like"/>
    <property type="match status" value="1"/>
</dbReference>
<dbReference type="InterPro" id="IPR008775">
    <property type="entry name" value="Phytyl_CoA_dOase-like"/>
</dbReference>
<dbReference type="Proteomes" id="UP000319663">
    <property type="component" value="Unassembled WGS sequence"/>
</dbReference>
<accession>A0A507QPT9</accession>
<evidence type="ECO:0000313" key="1">
    <source>
        <dbReference type="EMBL" id="TQB69017.1"/>
    </source>
</evidence>
<organism evidence="1 2">
    <name type="scientific">Monascus purpureus</name>
    <name type="common">Red mold</name>
    <name type="synonym">Monascus anka</name>
    <dbReference type="NCBI Taxonomy" id="5098"/>
    <lineage>
        <taxon>Eukaryota</taxon>
        <taxon>Fungi</taxon>
        <taxon>Dikarya</taxon>
        <taxon>Ascomycota</taxon>
        <taxon>Pezizomycotina</taxon>
        <taxon>Eurotiomycetes</taxon>
        <taxon>Eurotiomycetidae</taxon>
        <taxon>Eurotiales</taxon>
        <taxon>Aspergillaceae</taxon>
        <taxon>Monascus</taxon>
    </lineage>
</organism>
<gene>
    <name evidence="1" type="ORF">MPDQ_002439</name>
</gene>
<sequence length="302" mass="33705">MPSPTKLEGDVTSIHLTPTELSTKQLSSHNLQWAVEALHRDGLVVLENAISPDHLDKLNARMIPEAKYLYAQKNTHHNFGTGTGNIQQEPPQEVEYIFPDVIANPFATEIISCMLGPKPQLRFLSANTAFKVGNDEGRRQPAHVDVEFDFPKGIPFGFCVNVTLVDADERNGATEVWPGSHLSSVTPDLGIVDPATDGVRADLLEKRRAERPPVQLGVKKGALVIRDFRLWHAGMPNHTDEPRVMLVMVLFPKWYRSTLEMVLPESVKGKIDWGDVEPCVKWVKNGEDYLKGAHDHDFALLP</sequence>
<dbReference type="Gene3D" id="2.60.120.620">
    <property type="entry name" value="q2cbj1_9rhob like domain"/>
    <property type="match status" value="1"/>
</dbReference>
<keyword evidence="2" id="KW-1185">Reference proteome</keyword>
<comment type="caution">
    <text evidence="1">The sequence shown here is derived from an EMBL/GenBank/DDBJ whole genome shotgun (WGS) entry which is preliminary data.</text>
</comment>
<proteinExistence type="predicted"/>
<name>A0A507QPT9_MONPU</name>
<reference evidence="1 2" key="1">
    <citation type="submission" date="2019-06" db="EMBL/GenBank/DDBJ databases">
        <title>Wine fermentation using esterase from Monascus purpureus.</title>
        <authorList>
            <person name="Geng C."/>
            <person name="Zhang Y."/>
        </authorList>
    </citation>
    <scope>NUCLEOTIDE SEQUENCE [LARGE SCALE GENOMIC DNA]</scope>
    <source>
        <strain evidence="1">HQ1</strain>
    </source>
</reference>
<dbReference type="AlphaFoldDB" id="A0A507QPT9"/>
<dbReference type="PANTHER" id="PTHR37563">
    <property type="entry name" value="PHYTANOYL-COA DIOXYGENASE FAMILY PROTEIN (AFU_ORTHOLOGUE AFUA_2G03330)"/>
    <property type="match status" value="1"/>
</dbReference>
<dbReference type="PANTHER" id="PTHR37563:SF2">
    <property type="entry name" value="PHYTANOYL-COA DIOXYGENASE FAMILY PROTEIN (AFU_ORTHOLOGUE AFUA_2G03330)"/>
    <property type="match status" value="1"/>
</dbReference>
<evidence type="ECO:0008006" key="3">
    <source>
        <dbReference type="Google" id="ProtNLM"/>
    </source>
</evidence>